<organism evidence="1 2">
    <name type="scientific">Fusobacterium varium ATCC 27725</name>
    <dbReference type="NCBI Taxonomy" id="469618"/>
    <lineage>
        <taxon>Bacteria</taxon>
        <taxon>Fusobacteriati</taxon>
        <taxon>Fusobacteriota</taxon>
        <taxon>Fusobacteriia</taxon>
        <taxon>Fusobacteriales</taxon>
        <taxon>Fusobacteriaceae</taxon>
        <taxon>Fusobacterium</taxon>
    </lineage>
</organism>
<protein>
    <recommendedName>
        <fullName evidence="3">SpoVT-AbrB domain-containing protein</fullName>
    </recommendedName>
</protein>
<evidence type="ECO:0000313" key="2">
    <source>
        <dbReference type="Proteomes" id="UP000241238"/>
    </source>
</evidence>
<reference evidence="2" key="1">
    <citation type="journal article" date="2018" name="MSphere">
        <title>Fusobacterium Genomics Using MinION and Illumina Sequencing Enables Genome Completion and Correction.</title>
        <authorList>
            <person name="Todd S.M."/>
            <person name="Settlage R.E."/>
            <person name="Lahmers K.K."/>
            <person name="Slade D.J."/>
        </authorList>
    </citation>
    <scope>NUCLEOTIDE SEQUENCE [LARGE SCALE GENOMIC DNA]</scope>
    <source>
        <strain evidence="2">ATCC 27725</strain>
    </source>
</reference>
<evidence type="ECO:0008006" key="3">
    <source>
        <dbReference type="Google" id="ProtNLM"/>
    </source>
</evidence>
<sequence>MGKRSENGETELFEANKQMEVLMTGKVYVLNNGVFMMTLPRELRNKARLNEGDKLLFGVVKSSGEYYFIKNNVATGRLARKINYTNTNGALVTVPKVVAELLQLKHKDTVKFRVAKRVYITKEDNVTTLS</sequence>
<name>A0ABN5JMP9_FUSVA</name>
<gene>
    <name evidence="1" type="ORF">C4N18_15415</name>
</gene>
<dbReference type="Proteomes" id="UP000241238">
    <property type="component" value="Plasmid pFvar_27725"/>
</dbReference>
<keyword evidence="2" id="KW-1185">Reference proteome</keyword>
<dbReference type="EMBL" id="CP028104">
    <property type="protein sequence ID" value="AVQ32634.1"/>
    <property type="molecule type" value="Genomic_DNA"/>
</dbReference>
<dbReference type="RefSeq" id="WP_005950088.1">
    <property type="nucleotide sequence ID" value="NZ_GL987998.1"/>
</dbReference>
<proteinExistence type="predicted"/>
<keyword evidence="1" id="KW-0614">Plasmid</keyword>
<evidence type="ECO:0000313" key="1">
    <source>
        <dbReference type="EMBL" id="AVQ32634.1"/>
    </source>
</evidence>
<accession>A0ABN5JMP9</accession>
<geneLocation type="plasmid" evidence="2">
    <name>pfvar_27725</name>
</geneLocation>